<comment type="caution">
    <text evidence="1">The sequence shown here is derived from an EMBL/GenBank/DDBJ whole genome shotgun (WGS) entry which is preliminary data.</text>
</comment>
<accession>A0ACC5QZJ8</accession>
<evidence type="ECO:0000313" key="1">
    <source>
        <dbReference type="EMBL" id="MBK1865807.1"/>
    </source>
</evidence>
<name>A0ACC5QZJ8_9HYPH</name>
<protein>
    <submittedName>
        <fullName evidence="1">DUF4253 domain-containing protein</fullName>
    </submittedName>
</protein>
<proteinExistence type="predicted"/>
<dbReference type="EMBL" id="JAENHL010000006">
    <property type="protein sequence ID" value="MBK1865807.1"/>
    <property type="molecule type" value="Genomic_DNA"/>
</dbReference>
<dbReference type="Proteomes" id="UP000616151">
    <property type="component" value="Unassembled WGS sequence"/>
</dbReference>
<keyword evidence="2" id="KW-1185">Reference proteome</keyword>
<gene>
    <name evidence="1" type="ORF">JHL16_05550</name>
</gene>
<organism evidence="1 2">
    <name type="scientific">Taklimakanibacter albus</name>
    <dbReference type="NCBI Taxonomy" id="2800327"/>
    <lineage>
        <taxon>Bacteria</taxon>
        <taxon>Pseudomonadati</taxon>
        <taxon>Pseudomonadota</taxon>
        <taxon>Alphaproteobacteria</taxon>
        <taxon>Hyphomicrobiales</taxon>
        <taxon>Aestuariivirgaceae</taxon>
        <taxon>Taklimakanibacter</taxon>
    </lineage>
</organism>
<evidence type="ECO:0000313" key="2">
    <source>
        <dbReference type="Proteomes" id="UP000616151"/>
    </source>
</evidence>
<reference evidence="1" key="1">
    <citation type="submission" date="2021-01" db="EMBL/GenBank/DDBJ databases">
        <authorList>
            <person name="Sun Q."/>
        </authorList>
    </citation>
    <scope>NUCLEOTIDE SEQUENCE</scope>
    <source>
        <strain evidence="1">YIM B02566</strain>
    </source>
</reference>
<sequence>MIRRRDVLAGLLAGSFGAGMPGGSRAMTAEEMAERMRDYQRKALDKFPLKLIETTGDKALAKWQELKAAGQGSPIILAGDETGALGNMLNPFGPDAPEEPAPVDDILRLAAGIEFPADLVKQRKAESEFFLQQFKKDLAAKPDMSLPRITQTDGVTTRTLSREEVLAAMESEPEEPPLGEWPAKPEPSIGLSVARNILTGVPLPKVYVGIAPTGDGTAIPAYLRWGGWNECPAAEYHVAAMRGWRDRYGAELVGMSDDTINLRVASRPKTREEALALAREHYIYCADVIDQGFPSYSALAAYLMANDWWYFWWD</sequence>